<evidence type="ECO:0000256" key="1">
    <source>
        <dbReference type="SAM" id="Phobius"/>
    </source>
</evidence>
<protein>
    <submittedName>
        <fullName evidence="2">Uncharacterized protein</fullName>
    </submittedName>
</protein>
<sequence length="252" mass="28014">MSTNIPKQNPKSKDESKDTDSNFIYKLVYSACGVLLATGLGFYAYTNMFADERALKMIKAQHFDNEEMRDAKTLDGLEVIAAISPKEKLAMLDGLTQAKAGELVLKLGQSDINAVAIFKTPHPFLHLAYGTNCAGHYKYTFVTPARVASPELLMKPAVVANVNPEDRAANPYIDKMPIIYTDELYESRVSFLFHAKDNMFPIQQGSEEEVLDISLCLEGGKDELYFNPINEDKVAETEALVKADLESQNTTE</sequence>
<gene>
    <name evidence="2" type="ORF">FSC09_15655</name>
</gene>
<proteinExistence type="predicted"/>
<keyword evidence="1" id="KW-0472">Membrane</keyword>
<feature type="transmembrane region" description="Helical" evidence="1">
    <location>
        <begin position="23"/>
        <end position="46"/>
    </location>
</feature>
<keyword evidence="1" id="KW-1133">Transmembrane helix</keyword>
<dbReference type="Proteomes" id="UP000503440">
    <property type="component" value="Plasmid pB18-1"/>
</dbReference>
<geneLocation type="plasmid" evidence="3">
    <name>pb18-1</name>
</geneLocation>
<keyword evidence="1" id="KW-0812">Transmembrane</keyword>
<dbReference type="AlphaFoldDB" id="A0A6C0Y6G4"/>
<reference evidence="2 3" key="1">
    <citation type="submission" date="2019-09" db="EMBL/GenBank/DDBJ databases">
        <title>Non-baumannii Acinetobacter spp. carrying blaNDM-1 isolated in China.</title>
        <authorList>
            <person name="Cui C."/>
            <person name="Chen C."/>
            <person name="Sun J."/>
            <person name="Liu Y."/>
        </authorList>
    </citation>
    <scope>NUCLEOTIDE SEQUENCE [LARGE SCALE GENOMIC DNA]</scope>
    <source>
        <strain evidence="2 3">B18</strain>
        <plasmid evidence="3">pb18-1</plasmid>
    </source>
</reference>
<keyword evidence="2" id="KW-0614">Plasmid</keyword>
<organism evidence="2 3">
    <name type="scientific">Acinetobacter indicus</name>
    <dbReference type="NCBI Taxonomy" id="756892"/>
    <lineage>
        <taxon>Bacteria</taxon>
        <taxon>Pseudomonadati</taxon>
        <taxon>Pseudomonadota</taxon>
        <taxon>Gammaproteobacteria</taxon>
        <taxon>Moraxellales</taxon>
        <taxon>Moraxellaceae</taxon>
        <taxon>Acinetobacter</taxon>
    </lineage>
</organism>
<evidence type="ECO:0000313" key="2">
    <source>
        <dbReference type="EMBL" id="QIC71824.1"/>
    </source>
</evidence>
<dbReference type="EMBL" id="CP044456">
    <property type="protein sequence ID" value="QIC71824.1"/>
    <property type="molecule type" value="Genomic_DNA"/>
</dbReference>
<name>A0A6C0Y6G4_9GAMM</name>
<dbReference type="RefSeq" id="WP_163146483.1">
    <property type="nucleotide sequence ID" value="NZ_CP044456.1"/>
</dbReference>
<evidence type="ECO:0000313" key="3">
    <source>
        <dbReference type="Proteomes" id="UP000503440"/>
    </source>
</evidence>
<accession>A0A6C0Y6G4</accession>